<evidence type="ECO:0000313" key="2">
    <source>
        <dbReference type="EMBL" id="QNM11104.1"/>
    </source>
</evidence>
<feature type="transmembrane region" description="Helical" evidence="1">
    <location>
        <begin position="125"/>
        <end position="141"/>
    </location>
</feature>
<keyword evidence="1" id="KW-1133">Transmembrane helix</keyword>
<accession>A0A7G9GJX2</accession>
<dbReference type="Proteomes" id="UP000515856">
    <property type="component" value="Chromosome"/>
</dbReference>
<evidence type="ECO:0000313" key="3">
    <source>
        <dbReference type="Proteomes" id="UP000515856"/>
    </source>
</evidence>
<dbReference type="KEGG" id="ehn:H9Q80_12625"/>
<keyword evidence="1" id="KW-0472">Membrane</keyword>
<proteinExistence type="predicted"/>
<keyword evidence="3" id="KW-1185">Reference proteome</keyword>
<protein>
    <recommendedName>
        <fullName evidence="4">DUF2178 domain-containing protein</fullName>
    </recommendedName>
</protein>
<name>A0A7G9GJX2_9FIRM</name>
<reference evidence="2 3" key="1">
    <citation type="submission" date="2020-08" db="EMBL/GenBank/DDBJ databases">
        <authorList>
            <person name="Liu C."/>
            <person name="Sun Q."/>
        </authorList>
    </citation>
    <scope>NUCLEOTIDE SEQUENCE [LARGE SCALE GENOMIC DNA]</scope>
    <source>
        <strain evidence="2 3">NSJ-61</strain>
    </source>
</reference>
<sequence>MNHKKIMIPIVLLGNLISIAILMFTLYIFITKPAFLETIFPDAGNAPLAFLIIGITLLIASNRPWGRLIQKDTMPSEKRIERNDERNIQIEQKSDQLAFQFLSLAILYAICILSILGYLNDTLNLIFVGIVTISLLIKYLSKRYFSNRL</sequence>
<dbReference type="EMBL" id="CP060636">
    <property type="protein sequence ID" value="QNM11104.1"/>
    <property type="molecule type" value="Genomic_DNA"/>
</dbReference>
<dbReference type="AlphaFoldDB" id="A0A7G9GJX2"/>
<feature type="transmembrane region" description="Helical" evidence="1">
    <location>
        <begin position="7"/>
        <end position="31"/>
    </location>
</feature>
<dbReference type="RefSeq" id="WP_117453913.1">
    <property type="nucleotide sequence ID" value="NZ_CP060636.1"/>
</dbReference>
<evidence type="ECO:0008006" key="4">
    <source>
        <dbReference type="Google" id="ProtNLM"/>
    </source>
</evidence>
<organism evidence="2 3">
    <name type="scientific">[Eubacterium] hominis</name>
    <dbReference type="NCBI Taxonomy" id="2764325"/>
    <lineage>
        <taxon>Bacteria</taxon>
        <taxon>Bacillati</taxon>
        <taxon>Bacillota</taxon>
        <taxon>Erysipelotrichia</taxon>
        <taxon>Erysipelotrichales</taxon>
        <taxon>Erysipelotrichaceae</taxon>
        <taxon>Amedibacillus</taxon>
    </lineage>
</organism>
<evidence type="ECO:0000256" key="1">
    <source>
        <dbReference type="SAM" id="Phobius"/>
    </source>
</evidence>
<gene>
    <name evidence="2" type="ORF">H9Q80_12625</name>
</gene>
<keyword evidence="1" id="KW-0812">Transmembrane</keyword>
<feature type="transmembrane region" description="Helical" evidence="1">
    <location>
        <begin position="43"/>
        <end position="61"/>
    </location>
</feature>
<feature type="transmembrane region" description="Helical" evidence="1">
    <location>
        <begin position="97"/>
        <end position="119"/>
    </location>
</feature>